<evidence type="ECO:0000313" key="4">
    <source>
        <dbReference type="Ensembl" id="ENSSPAP00000015877.1"/>
    </source>
</evidence>
<name>A0A3B5AQR7_9TELE</name>
<reference evidence="4" key="1">
    <citation type="submission" date="2023-09" db="UniProtKB">
        <authorList>
            <consortium name="Ensembl"/>
        </authorList>
    </citation>
    <scope>IDENTIFICATION</scope>
</reference>
<proteinExistence type="inferred from homology"/>
<dbReference type="Gene3D" id="1.25.40.10">
    <property type="entry name" value="Tetratricopeptide repeat domain"/>
    <property type="match status" value="3"/>
</dbReference>
<sequence>FISATQSQSTLESKLQALQCHFTWDLDPSRSKLLCVRDNLEDIGTQEGYSWLGYIYNLQGFIHCRLGFLKDARCFFCRATEAFRQIRNTVSDEGQWLVVSYGNLAWLHHHLGEQAQSQGYISKVDALINEYASPSPDELHPEIYAEKAWTLMKFGKDNNLLAADYFQRAIRMQPGMVEWQTSHVIALVNSCNHQNKNLGADIMEKVKLTKEQDQANLYLAALYLEACADKGINIEYEARELARRVLRKAVSSYSGIEPLLRLYRRYLSMDEAVDLAEEALERHPDERYLKRCAATCYKWRILSQKDNPLEHSMINRAISLCKEVIFLYPHSSFKMQITLANIYAQSNTTQAAADQIYEELLQSDLDPEEAQRLYNYYAKYLHFNRKEIHKSIEFHMKAAAIPQQSPYRDNSIRYLEKIREKNRNRMCGEIQEFLDKLQQ</sequence>
<dbReference type="AlphaFoldDB" id="A0A3B5AQR7"/>
<dbReference type="GeneTree" id="ENSGT00950000182946"/>
<dbReference type="STRING" id="144197.ENSSPAP00000015877"/>
<dbReference type="SUPFAM" id="SSF48452">
    <property type="entry name" value="TPR-like"/>
    <property type="match status" value="2"/>
</dbReference>
<dbReference type="PANTHER" id="PTHR10271:SF14">
    <property type="entry name" value="INTERFERON-INDUCED PROTEIN WITH TETRATRICOPEPTIDE REPEATS-RELATED"/>
    <property type="match status" value="1"/>
</dbReference>
<accession>A0A3B5AQR7</accession>
<dbReference type="FunFam" id="1.25.40.10:FF:000026">
    <property type="entry name" value="Interferon-induced protein with tetratricopeptide repeats 5"/>
    <property type="match status" value="1"/>
</dbReference>
<dbReference type="InterPro" id="IPR011990">
    <property type="entry name" value="TPR-like_helical_dom_sf"/>
</dbReference>
<keyword evidence="2" id="KW-0802">TPR repeat</keyword>
<dbReference type="GO" id="GO:0005829">
    <property type="term" value="C:cytosol"/>
    <property type="evidence" value="ECO:0007669"/>
    <property type="project" value="TreeGrafter"/>
</dbReference>
<protein>
    <submittedName>
        <fullName evidence="4">Interferon-induced protein with tetratricopeptide repeats 1B-like</fullName>
    </submittedName>
</protein>
<evidence type="ECO:0000256" key="2">
    <source>
        <dbReference type="ARBA" id="ARBA00022803"/>
    </source>
</evidence>
<evidence type="ECO:0000256" key="3">
    <source>
        <dbReference type="ARBA" id="ARBA00038336"/>
    </source>
</evidence>
<organism evidence="4">
    <name type="scientific">Stegastes partitus</name>
    <name type="common">bicolor damselfish</name>
    <dbReference type="NCBI Taxonomy" id="144197"/>
    <lineage>
        <taxon>Eukaryota</taxon>
        <taxon>Metazoa</taxon>
        <taxon>Chordata</taxon>
        <taxon>Craniata</taxon>
        <taxon>Vertebrata</taxon>
        <taxon>Euteleostomi</taxon>
        <taxon>Actinopterygii</taxon>
        <taxon>Neopterygii</taxon>
        <taxon>Teleostei</taxon>
        <taxon>Neoteleostei</taxon>
        <taxon>Acanthomorphata</taxon>
        <taxon>Ovalentaria</taxon>
        <taxon>Pomacentridae</taxon>
        <taxon>Stegastes</taxon>
    </lineage>
</organism>
<evidence type="ECO:0000256" key="1">
    <source>
        <dbReference type="ARBA" id="ARBA00022737"/>
    </source>
</evidence>
<dbReference type="GO" id="GO:0051607">
    <property type="term" value="P:defense response to virus"/>
    <property type="evidence" value="ECO:0007669"/>
    <property type="project" value="TreeGrafter"/>
</dbReference>
<comment type="similarity">
    <text evidence="3">Belongs to the IFIT family.</text>
</comment>
<dbReference type="Ensembl" id="ENSSPAT00000016133.1">
    <property type="protein sequence ID" value="ENSSPAP00000015877.1"/>
    <property type="gene ID" value="ENSSPAG00000011968.1"/>
</dbReference>
<keyword evidence="1" id="KW-0677">Repeat</keyword>
<dbReference type="PANTHER" id="PTHR10271">
    <property type="entry name" value="INTERFERON-INDUCED PROTEIN WITH TETRATRICOPEPTIDE REPEATS"/>
    <property type="match status" value="1"/>
</dbReference>